<dbReference type="AlphaFoldDB" id="A0A9J5YMZ3"/>
<dbReference type="EMBL" id="JACXVP010000006">
    <property type="protein sequence ID" value="KAG5601088.1"/>
    <property type="molecule type" value="Genomic_DNA"/>
</dbReference>
<dbReference type="Gene3D" id="1.10.600.10">
    <property type="entry name" value="Farnesyl Diphosphate Synthase"/>
    <property type="match status" value="1"/>
</dbReference>
<name>A0A9J5YMZ3_SOLCO</name>
<keyword evidence="4" id="KW-1185">Reference proteome</keyword>
<feature type="domain" description="Terpene synthase metal-binding" evidence="2">
    <location>
        <begin position="1"/>
        <end position="78"/>
    </location>
</feature>
<evidence type="ECO:0000313" key="4">
    <source>
        <dbReference type="Proteomes" id="UP000824120"/>
    </source>
</evidence>
<evidence type="ECO:0000259" key="2">
    <source>
        <dbReference type="Pfam" id="PF03936"/>
    </source>
</evidence>
<evidence type="ECO:0000313" key="3">
    <source>
        <dbReference type="EMBL" id="KAG5601088.1"/>
    </source>
</evidence>
<dbReference type="GO" id="GO:0016114">
    <property type="term" value="P:terpenoid biosynthetic process"/>
    <property type="evidence" value="ECO:0007669"/>
    <property type="project" value="InterPro"/>
</dbReference>
<comment type="caution">
    <text evidence="3">The sequence shown here is derived from an EMBL/GenBank/DDBJ whole genome shotgun (WGS) entry which is preliminary data.</text>
</comment>
<dbReference type="Pfam" id="PF03936">
    <property type="entry name" value="Terpene_synth_C"/>
    <property type="match status" value="1"/>
</dbReference>
<dbReference type="InterPro" id="IPR050148">
    <property type="entry name" value="Terpene_synthase-like"/>
</dbReference>
<dbReference type="GO" id="GO:0010333">
    <property type="term" value="F:terpene synthase activity"/>
    <property type="evidence" value="ECO:0007669"/>
    <property type="project" value="InterPro"/>
</dbReference>
<organism evidence="3 4">
    <name type="scientific">Solanum commersonii</name>
    <name type="common">Commerson's wild potato</name>
    <name type="synonym">Commerson's nightshade</name>
    <dbReference type="NCBI Taxonomy" id="4109"/>
    <lineage>
        <taxon>Eukaryota</taxon>
        <taxon>Viridiplantae</taxon>
        <taxon>Streptophyta</taxon>
        <taxon>Embryophyta</taxon>
        <taxon>Tracheophyta</taxon>
        <taxon>Spermatophyta</taxon>
        <taxon>Magnoliopsida</taxon>
        <taxon>eudicotyledons</taxon>
        <taxon>Gunneridae</taxon>
        <taxon>Pentapetalae</taxon>
        <taxon>asterids</taxon>
        <taxon>lamiids</taxon>
        <taxon>Solanales</taxon>
        <taxon>Solanaceae</taxon>
        <taxon>Solanoideae</taxon>
        <taxon>Solaneae</taxon>
        <taxon>Solanum</taxon>
    </lineage>
</organism>
<dbReference type="InterPro" id="IPR008949">
    <property type="entry name" value="Isoprenoid_synthase_dom_sf"/>
</dbReference>
<protein>
    <recommendedName>
        <fullName evidence="2">Terpene synthase metal-binding domain-containing protein</fullName>
    </recommendedName>
</protein>
<feature type="non-terminal residue" evidence="3">
    <location>
        <position position="80"/>
    </location>
</feature>
<evidence type="ECO:0000256" key="1">
    <source>
        <dbReference type="ARBA" id="ARBA00022723"/>
    </source>
</evidence>
<dbReference type="GO" id="GO:0000287">
    <property type="term" value="F:magnesium ion binding"/>
    <property type="evidence" value="ECO:0007669"/>
    <property type="project" value="InterPro"/>
</dbReference>
<sequence>MMTKVLKMTSIIGDTFDAYATFDELVTFNDAIQRWDANATESIPPYMRLVYQALLDIYSEMEQVLSKDGKLDRVYYAKYE</sequence>
<keyword evidence="1" id="KW-0479">Metal-binding</keyword>
<dbReference type="PANTHER" id="PTHR31225">
    <property type="entry name" value="OS04G0344100 PROTEIN-RELATED"/>
    <property type="match status" value="1"/>
</dbReference>
<gene>
    <name evidence="3" type="ORF">H5410_032458</name>
</gene>
<reference evidence="3 4" key="1">
    <citation type="submission" date="2020-09" db="EMBL/GenBank/DDBJ databases">
        <title>De no assembly of potato wild relative species, Solanum commersonii.</title>
        <authorList>
            <person name="Cho K."/>
        </authorList>
    </citation>
    <scope>NUCLEOTIDE SEQUENCE [LARGE SCALE GENOMIC DNA]</scope>
    <source>
        <strain evidence="3">LZ3.2</strain>
        <tissue evidence="3">Leaf</tissue>
    </source>
</reference>
<dbReference type="SUPFAM" id="SSF48576">
    <property type="entry name" value="Terpenoid synthases"/>
    <property type="match status" value="1"/>
</dbReference>
<dbReference type="Proteomes" id="UP000824120">
    <property type="component" value="Chromosome 6"/>
</dbReference>
<accession>A0A9J5YMZ3</accession>
<dbReference type="PANTHER" id="PTHR31225:SF225">
    <property type="entry name" value="SESQUITERPENE SYNTHASE 12"/>
    <property type="match status" value="1"/>
</dbReference>
<dbReference type="InterPro" id="IPR005630">
    <property type="entry name" value="Terpene_synthase_metal-bd"/>
</dbReference>
<proteinExistence type="predicted"/>
<dbReference type="OrthoDB" id="1936865at2759"/>